<dbReference type="CDD" id="cd00158">
    <property type="entry name" value="RHOD"/>
    <property type="match status" value="1"/>
</dbReference>
<keyword evidence="2" id="KW-0808">Transferase</keyword>
<dbReference type="PANTHER" id="PTHR44086:SF10">
    <property type="entry name" value="THIOSULFATE SULFURTRANSFERASE_RHODANESE-LIKE DOMAIN-CONTAINING PROTEIN 3"/>
    <property type="match status" value="1"/>
</dbReference>
<dbReference type="OrthoDB" id="9807812at2"/>
<evidence type="ECO:0000313" key="3">
    <source>
        <dbReference type="Proteomes" id="UP000237889"/>
    </source>
</evidence>
<dbReference type="Pfam" id="PF00581">
    <property type="entry name" value="Rhodanese"/>
    <property type="match status" value="1"/>
</dbReference>
<dbReference type="PANTHER" id="PTHR44086">
    <property type="entry name" value="THIOSULFATE SULFURTRANSFERASE RDL2, MITOCHONDRIAL-RELATED"/>
    <property type="match status" value="1"/>
</dbReference>
<dbReference type="InterPro" id="IPR001763">
    <property type="entry name" value="Rhodanese-like_dom"/>
</dbReference>
<name>A0A2S0NAB6_9HYPH</name>
<sequence>MFGWLSRRSAGRDLAPEEAKALADSGEAVLVDVREEGEWQSGHIPGAVHLPLSRFAADSGRLPKGRRLVLYCLSGARSARALGECARLGLPADGHVAGGISAWRRAGLPVTR</sequence>
<proteinExistence type="predicted"/>
<dbReference type="RefSeq" id="WP_106748436.1">
    <property type="nucleotide sequence ID" value="NZ_CP027668.1"/>
</dbReference>
<dbReference type="GO" id="GO:0004792">
    <property type="term" value="F:thiosulfate-cyanide sulfurtransferase activity"/>
    <property type="evidence" value="ECO:0007669"/>
    <property type="project" value="TreeGrafter"/>
</dbReference>
<evidence type="ECO:0000313" key="2">
    <source>
        <dbReference type="EMBL" id="AVO45095.1"/>
    </source>
</evidence>
<dbReference type="SMART" id="SM00450">
    <property type="entry name" value="RHOD"/>
    <property type="match status" value="1"/>
</dbReference>
<dbReference type="AlphaFoldDB" id="A0A2S0NAB6"/>
<protein>
    <submittedName>
        <fullName evidence="2">Sulfurtransferase</fullName>
    </submittedName>
</protein>
<dbReference type="Gene3D" id="3.40.250.10">
    <property type="entry name" value="Rhodanese-like domain"/>
    <property type="match status" value="1"/>
</dbReference>
<evidence type="ECO:0000259" key="1">
    <source>
        <dbReference type="PROSITE" id="PS50206"/>
    </source>
</evidence>
<organism evidence="2 3">
    <name type="scientific">Phreatobacter cathodiphilus</name>
    <dbReference type="NCBI Taxonomy" id="1868589"/>
    <lineage>
        <taxon>Bacteria</taxon>
        <taxon>Pseudomonadati</taxon>
        <taxon>Pseudomonadota</taxon>
        <taxon>Alphaproteobacteria</taxon>
        <taxon>Hyphomicrobiales</taxon>
        <taxon>Phreatobacteraceae</taxon>
        <taxon>Phreatobacter</taxon>
    </lineage>
</organism>
<dbReference type="PROSITE" id="PS50206">
    <property type="entry name" value="RHODANESE_3"/>
    <property type="match status" value="1"/>
</dbReference>
<dbReference type="InterPro" id="IPR036873">
    <property type="entry name" value="Rhodanese-like_dom_sf"/>
</dbReference>
<dbReference type="EMBL" id="CP027668">
    <property type="protein sequence ID" value="AVO45095.1"/>
    <property type="molecule type" value="Genomic_DNA"/>
</dbReference>
<gene>
    <name evidence="2" type="ORF">C6569_08500</name>
</gene>
<reference evidence="2 3" key="1">
    <citation type="submission" date="2018-03" db="EMBL/GenBank/DDBJ databases">
        <title>Genome sequencing of Phreatobacter sp.</title>
        <authorList>
            <person name="Kim S.-J."/>
            <person name="Heo J."/>
            <person name="Kwon S.-W."/>
        </authorList>
    </citation>
    <scope>NUCLEOTIDE SEQUENCE [LARGE SCALE GENOMIC DNA]</scope>
    <source>
        <strain evidence="2 3">S-12</strain>
    </source>
</reference>
<feature type="domain" description="Rhodanese" evidence="1">
    <location>
        <begin position="24"/>
        <end position="112"/>
    </location>
</feature>
<dbReference type="KEGG" id="phr:C6569_08500"/>
<accession>A0A2S0NAB6</accession>
<dbReference type="SUPFAM" id="SSF52821">
    <property type="entry name" value="Rhodanese/Cell cycle control phosphatase"/>
    <property type="match status" value="1"/>
</dbReference>
<dbReference type="Proteomes" id="UP000237889">
    <property type="component" value="Chromosome"/>
</dbReference>
<keyword evidence="3" id="KW-1185">Reference proteome</keyword>